<gene>
    <name evidence="3" type="ORF">Tco_0820772</name>
</gene>
<evidence type="ECO:0000259" key="2">
    <source>
        <dbReference type="Pfam" id="PF07727"/>
    </source>
</evidence>
<feature type="region of interest" description="Disordered" evidence="1">
    <location>
        <begin position="1"/>
        <end position="37"/>
    </location>
</feature>
<feature type="domain" description="Reverse transcriptase Ty1/copia-type" evidence="2">
    <location>
        <begin position="254"/>
        <end position="382"/>
    </location>
</feature>
<protein>
    <submittedName>
        <fullName evidence="3">Calcineurin B-like protein 4</fullName>
    </submittedName>
</protein>
<evidence type="ECO:0000313" key="4">
    <source>
        <dbReference type="Proteomes" id="UP001151760"/>
    </source>
</evidence>
<comment type="caution">
    <text evidence="3">The sequence shown here is derived from an EMBL/GenBank/DDBJ whole genome shotgun (WGS) entry which is preliminary data.</text>
</comment>
<sequence length="498" mass="57096">MTNTQTPPPATTVVNTTDAPVTNTVANHAERPEKSQNGRISRRWQTEYLWYNRVLQRLYDCPRIMESLERKYKQRMWFKEVRGRLAFGLQDGDSKNRDQSCSRSAGLVLFSLRIEEGSNQAGSKWTLIHLILLRLIWLSMLGHLQGPIQREKAKTKGTNDKECSKGSLMLPCPKLGLWKQQNMVNDDVDMLCVWCMTEVTIRQKRIWAILQMMIFKRFEIGKSSRIDDKVVQDQRQRDDYDLQDERQDQPKEEELVDLLLGCKPLGYKWIFKKKRKADGTVDKYKARLVIKGFRQREGLDYFDTYSLVTRITSIRMILAIAALRNLEVHQIDVKKAFLNGDLEEEIYMNQPEGFMAPGLESKVCRLVKSLYDLRKAPKQGHQISPYHLTVQRHQVLLAARRLSIFHKGRLKGQTYLCGVDRRWWRGGGKGGCGGDGVRWCGGGVVMILLVRWCGYGTWRDDVGDGSGVVDGGDEVVVCVGVVAGAWTESRRKLVPKKG</sequence>
<evidence type="ECO:0000313" key="3">
    <source>
        <dbReference type="EMBL" id="GJS99602.1"/>
    </source>
</evidence>
<dbReference type="EMBL" id="BQNB010012129">
    <property type="protein sequence ID" value="GJS99602.1"/>
    <property type="molecule type" value="Genomic_DNA"/>
</dbReference>
<evidence type="ECO:0000256" key="1">
    <source>
        <dbReference type="SAM" id="MobiDB-lite"/>
    </source>
</evidence>
<reference evidence="3" key="1">
    <citation type="journal article" date="2022" name="Int. J. Mol. Sci.">
        <title>Draft Genome of Tanacetum Coccineum: Genomic Comparison of Closely Related Tanacetum-Family Plants.</title>
        <authorList>
            <person name="Yamashiro T."/>
            <person name="Shiraishi A."/>
            <person name="Nakayama K."/>
            <person name="Satake H."/>
        </authorList>
    </citation>
    <scope>NUCLEOTIDE SEQUENCE</scope>
</reference>
<feature type="compositionally biased region" description="Low complexity" evidence="1">
    <location>
        <begin position="11"/>
        <end position="27"/>
    </location>
</feature>
<dbReference type="InterPro" id="IPR013103">
    <property type="entry name" value="RVT_2"/>
</dbReference>
<reference evidence="3" key="2">
    <citation type="submission" date="2022-01" db="EMBL/GenBank/DDBJ databases">
        <authorList>
            <person name="Yamashiro T."/>
            <person name="Shiraishi A."/>
            <person name="Satake H."/>
            <person name="Nakayama K."/>
        </authorList>
    </citation>
    <scope>NUCLEOTIDE SEQUENCE</scope>
</reference>
<dbReference type="Proteomes" id="UP001151760">
    <property type="component" value="Unassembled WGS sequence"/>
</dbReference>
<name>A0ABQ5ABA6_9ASTR</name>
<keyword evidence="4" id="KW-1185">Reference proteome</keyword>
<proteinExistence type="predicted"/>
<dbReference type="Pfam" id="PF07727">
    <property type="entry name" value="RVT_2"/>
    <property type="match status" value="1"/>
</dbReference>
<accession>A0ABQ5ABA6</accession>
<feature type="compositionally biased region" description="Pro residues" evidence="1">
    <location>
        <begin position="1"/>
        <end position="10"/>
    </location>
</feature>
<organism evidence="3 4">
    <name type="scientific">Tanacetum coccineum</name>
    <dbReference type="NCBI Taxonomy" id="301880"/>
    <lineage>
        <taxon>Eukaryota</taxon>
        <taxon>Viridiplantae</taxon>
        <taxon>Streptophyta</taxon>
        <taxon>Embryophyta</taxon>
        <taxon>Tracheophyta</taxon>
        <taxon>Spermatophyta</taxon>
        <taxon>Magnoliopsida</taxon>
        <taxon>eudicotyledons</taxon>
        <taxon>Gunneridae</taxon>
        <taxon>Pentapetalae</taxon>
        <taxon>asterids</taxon>
        <taxon>campanulids</taxon>
        <taxon>Asterales</taxon>
        <taxon>Asteraceae</taxon>
        <taxon>Asteroideae</taxon>
        <taxon>Anthemideae</taxon>
        <taxon>Anthemidinae</taxon>
        <taxon>Tanacetum</taxon>
    </lineage>
</organism>